<keyword evidence="13" id="KW-0539">Nucleus</keyword>
<evidence type="ECO:0000313" key="14">
    <source>
        <dbReference type="EMBL" id="CAD7223958.1"/>
    </source>
</evidence>
<dbReference type="InterPro" id="IPR000058">
    <property type="entry name" value="Znf_AN1"/>
</dbReference>
<dbReference type="AlphaFoldDB" id="A0A7R8ZJN2"/>
<evidence type="ECO:0000256" key="5">
    <source>
        <dbReference type="ARBA" id="ARBA00022490"/>
    </source>
</evidence>
<reference evidence="14" key="1">
    <citation type="submission" date="2020-11" db="EMBL/GenBank/DDBJ databases">
        <authorList>
            <person name="Tran Van P."/>
        </authorList>
    </citation>
    <scope>NUCLEOTIDE SEQUENCE</scope>
</reference>
<evidence type="ECO:0000256" key="2">
    <source>
        <dbReference type="ARBA" id="ARBA00004496"/>
    </source>
</evidence>
<dbReference type="EMBL" id="OB660280">
    <property type="protein sequence ID" value="CAD7223958.1"/>
    <property type="molecule type" value="Genomic_DNA"/>
</dbReference>
<evidence type="ECO:0000256" key="9">
    <source>
        <dbReference type="ARBA" id="ARBA00022801"/>
    </source>
</evidence>
<evidence type="ECO:0000256" key="1">
    <source>
        <dbReference type="ARBA" id="ARBA00004123"/>
    </source>
</evidence>
<dbReference type="PANTHER" id="PTHR43788">
    <property type="entry name" value="DNA2/NAM7 HELICASE FAMILY MEMBER"/>
    <property type="match status" value="1"/>
</dbReference>
<dbReference type="GO" id="GO:0043139">
    <property type="term" value="F:5'-3' DNA helicase activity"/>
    <property type="evidence" value="ECO:0007669"/>
    <property type="project" value="TreeGrafter"/>
</dbReference>
<keyword evidence="12" id="KW-0067">ATP-binding</keyword>
<dbReference type="GO" id="GO:0005694">
    <property type="term" value="C:chromosome"/>
    <property type="evidence" value="ECO:0007669"/>
    <property type="project" value="UniProtKB-ARBA"/>
</dbReference>
<dbReference type="SUPFAM" id="SSF52540">
    <property type="entry name" value="P-loop containing nucleoside triphosphate hydrolases"/>
    <property type="match status" value="1"/>
</dbReference>
<sequence>MSSRRNTLAAAWKVYLESERAAELASKQVALSCLTTSKGQLEKEGVLLSRLTICNISTGLYGRTIMEFTSKRQQLPAHIMTMGDIVSVYPSGSWVESASSSGVVTRTSDTSLFVAFDVLNDKEPLTEGDAVAVLKVANDVTYRRLNRTVDILSSHGSSHVALIHGPPGTGKTRTLVECLMQFAIQKKKILACAPSNVAVDNMLDRLTKYAEKRIVKVVRLGNPARAMDRLQKYSLDAVIANSEERALIMDARKEADVLVRQLQSKKIPHAQKNAIRQNLIDTRKECRKRERTVTKVILSRADIVLSTLGSAGDDGSLREVKPDHFDIAVVDEAAQALEVACWVAGIRAPKLVLAGDPFQLPPTSLTPNAPETMFQRLMTEKYPTYPLLLQYRMNKKIMRWSNELFYENKLLCDASVENHVLSELPGVTENQETLCPLMLVDTTGCDYEELPTPEGMSRGNVPEVYLVRQVVDTLVQSGVDPIDIAVIAPYNLQVDLLRRCLRVRWPNLEIRTVDGFQGREKEAVIISMVRSNKEGEVGFLSEIRRMNVAVTRARRHLCVVGDSGTVSKGGGKHLEGLMTIFETNGTVLNAALFQEAVEKAEMEGHVDISDLPLAKTTTEMSKSTALIKKTKKKKTAKEGLFPEVSNTAASGSVQSSITMSPAAVCSQDETQPSEDQKLKERYRKILEEKLAKGLPEVVIEECATSFERRLVHELAEEMKLCHESRGEGKERRLYVWCVPPDESSQRTEATPGDPDFKRGSISVGLEAGVTIKAAAENESAKKVDSKKKKTKTKEAAAFPDPIVSAEDDEAVMEAFAAEKKMCSFAIPTASGSSKKCKNSVATLAQVCNYCRKVFCLSHSLPEVHGCGEEAKKAERAAFRKTNLKPESNKEKVKRQLLGNELEKKLNKMALSRTGKPPAKKK</sequence>
<dbReference type="Pfam" id="PF01424">
    <property type="entry name" value="R3H"/>
    <property type="match status" value="1"/>
</dbReference>
<dbReference type="Gene3D" id="3.40.50.300">
    <property type="entry name" value="P-loop containing nucleotide triphosphate hydrolases"/>
    <property type="match status" value="2"/>
</dbReference>
<dbReference type="PROSITE" id="PS51039">
    <property type="entry name" value="ZF_AN1"/>
    <property type="match status" value="1"/>
</dbReference>
<dbReference type="PANTHER" id="PTHR43788:SF8">
    <property type="entry name" value="DNA-BINDING PROTEIN SMUBP-2"/>
    <property type="match status" value="1"/>
</dbReference>
<dbReference type="FunFam" id="3.40.50.300:FF:000326">
    <property type="entry name" value="P-loop containing nucleoside triphosphate hydrolase"/>
    <property type="match status" value="1"/>
</dbReference>
<keyword evidence="11" id="KW-0862">Zinc</keyword>
<evidence type="ECO:0000256" key="8">
    <source>
        <dbReference type="ARBA" id="ARBA00022771"/>
    </source>
</evidence>
<dbReference type="Pfam" id="PF13087">
    <property type="entry name" value="AAA_12"/>
    <property type="match status" value="1"/>
</dbReference>
<keyword evidence="8" id="KW-0863">Zinc-finger</keyword>
<evidence type="ECO:0000256" key="6">
    <source>
        <dbReference type="ARBA" id="ARBA00022723"/>
    </source>
</evidence>
<evidence type="ECO:0000256" key="7">
    <source>
        <dbReference type="ARBA" id="ARBA00022741"/>
    </source>
</evidence>
<dbReference type="InterPro" id="IPR047187">
    <property type="entry name" value="SF1_C_Upf1"/>
</dbReference>
<keyword evidence="10" id="KW-0347">Helicase</keyword>
<evidence type="ECO:0000256" key="3">
    <source>
        <dbReference type="ARBA" id="ARBA00007913"/>
    </source>
</evidence>
<dbReference type="GO" id="GO:0005737">
    <property type="term" value="C:cytoplasm"/>
    <property type="evidence" value="ECO:0007669"/>
    <property type="project" value="UniProtKB-SubCell"/>
</dbReference>
<dbReference type="GO" id="GO:0005634">
    <property type="term" value="C:nucleus"/>
    <property type="evidence" value="ECO:0007669"/>
    <property type="project" value="UniProtKB-SubCell"/>
</dbReference>
<dbReference type="InterPro" id="IPR048761">
    <property type="entry name" value="SMUBP-2_HCS1_1B"/>
</dbReference>
<dbReference type="Gene3D" id="4.10.1110.10">
    <property type="entry name" value="AN1-like Zinc finger"/>
    <property type="match status" value="1"/>
</dbReference>
<evidence type="ECO:0000256" key="12">
    <source>
        <dbReference type="ARBA" id="ARBA00022840"/>
    </source>
</evidence>
<dbReference type="GO" id="GO:0005524">
    <property type="term" value="F:ATP binding"/>
    <property type="evidence" value="ECO:0007669"/>
    <property type="project" value="UniProtKB-KW"/>
</dbReference>
<evidence type="ECO:0000256" key="10">
    <source>
        <dbReference type="ARBA" id="ARBA00022806"/>
    </source>
</evidence>
<dbReference type="Gene3D" id="3.30.1370.50">
    <property type="entry name" value="R3H-like domain"/>
    <property type="match status" value="1"/>
</dbReference>
<accession>A0A7R8ZJN2</accession>
<comment type="similarity">
    <text evidence="3">Belongs to the DNA2/NAM7 helicase family.</text>
</comment>
<dbReference type="InterPro" id="IPR050534">
    <property type="entry name" value="Coronavir_polyprotein_1ab"/>
</dbReference>
<dbReference type="SUPFAM" id="SSF82708">
    <property type="entry name" value="R3H domain"/>
    <property type="match status" value="1"/>
</dbReference>
<comment type="subcellular location">
    <subcellularLocation>
        <location evidence="2">Cytoplasm</location>
    </subcellularLocation>
    <subcellularLocation>
        <location evidence="1">Nucleus</location>
    </subcellularLocation>
</comment>
<keyword evidence="7" id="KW-0547">Nucleotide-binding</keyword>
<dbReference type="GO" id="GO:0003723">
    <property type="term" value="F:RNA binding"/>
    <property type="evidence" value="ECO:0007669"/>
    <property type="project" value="InterPro"/>
</dbReference>
<evidence type="ECO:0000256" key="4">
    <source>
        <dbReference type="ARBA" id="ARBA00012551"/>
    </source>
</evidence>
<dbReference type="InterPro" id="IPR027417">
    <property type="entry name" value="P-loop_NTPase"/>
</dbReference>
<evidence type="ECO:0000256" key="11">
    <source>
        <dbReference type="ARBA" id="ARBA00022833"/>
    </source>
</evidence>
<dbReference type="GO" id="GO:0008270">
    <property type="term" value="F:zinc ion binding"/>
    <property type="evidence" value="ECO:0007669"/>
    <property type="project" value="UniProtKB-KW"/>
</dbReference>
<evidence type="ECO:0000256" key="13">
    <source>
        <dbReference type="ARBA" id="ARBA00023242"/>
    </source>
</evidence>
<dbReference type="InterPro" id="IPR041679">
    <property type="entry name" value="DNA2/NAM7-like_C"/>
</dbReference>
<gene>
    <name evidence="14" type="ORF">CTOB1V02_LOCUS1930</name>
</gene>
<dbReference type="Pfam" id="PF01428">
    <property type="entry name" value="zf-AN1"/>
    <property type="match status" value="1"/>
</dbReference>
<dbReference type="InterPro" id="IPR036867">
    <property type="entry name" value="R3H_dom_sf"/>
</dbReference>
<dbReference type="SMART" id="SM00154">
    <property type="entry name" value="ZnF_AN1"/>
    <property type="match status" value="1"/>
</dbReference>
<dbReference type="Pfam" id="PF21138">
    <property type="entry name" value="SMUBP-2_HCS1_1B"/>
    <property type="match status" value="1"/>
</dbReference>
<dbReference type="SUPFAM" id="SSF118310">
    <property type="entry name" value="AN1-like Zinc finger"/>
    <property type="match status" value="1"/>
</dbReference>
<dbReference type="Pfam" id="PF13086">
    <property type="entry name" value="AAA_11"/>
    <property type="match status" value="1"/>
</dbReference>
<organism evidence="14">
    <name type="scientific">Cyprideis torosa</name>
    <dbReference type="NCBI Taxonomy" id="163714"/>
    <lineage>
        <taxon>Eukaryota</taxon>
        <taxon>Metazoa</taxon>
        <taxon>Ecdysozoa</taxon>
        <taxon>Arthropoda</taxon>
        <taxon>Crustacea</taxon>
        <taxon>Oligostraca</taxon>
        <taxon>Ostracoda</taxon>
        <taxon>Podocopa</taxon>
        <taxon>Podocopida</taxon>
        <taxon>Cytherocopina</taxon>
        <taxon>Cytheroidea</taxon>
        <taxon>Cytherideidae</taxon>
        <taxon>Cyprideis</taxon>
    </lineage>
</organism>
<dbReference type="EC" id="3.6.4.12" evidence="4"/>
<proteinExistence type="inferred from homology"/>
<dbReference type="GO" id="GO:0016787">
    <property type="term" value="F:hydrolase activity"/>
    <property type="evidence" value="ECO:0007669"/>
    <property type="project" value="UniProtKB-KW"/>
</dbReference>
<dbReference type="OrthoDB" id="6513042at2759"/>
<dbReference type="InterPro" id="IPR035896">
    <property type="entry name" value="AN1-like_Znf"/>
</dbReference>
<dbReference type="CDD" id="cd02325">
    <property type="entry name" value="R3H"/>
    <property type="match status" value="1"/>
</dbReference>
<keyword evidence="5" id="KW-0963">Cytoplasm</keyword>
<protein>
    <recommendedName>
        <fullName evidence="4">DNA helicase</fullName>
        <ecNumber evidence="4">3.6.4.12</ecNumber>
    </recommendedName>
</protein>
<dbReference type="PROSITE" id="PS51061">
    <property type="entry name" value="R3H"/>
    <property type="match status" value="1"/>
</dbReference>
<dbReference type="InterPro" id="IPR001374">
    <property type="entry name" value="R3H_dom"/>
</dbReference>
<keyword evidence="6" id="KW-0479">Metal-binding</keyword>
<dbReference type="InterPro" id="IPR041677">
    <property type="entry name" value="DNA2/NAM7_AAA_11"/>
</dbReference>
<name>A0A7R8ZJN2_9CRUS</name>
<dbReference type="CDD" id="cd18808">
    <property type="entry name" value="SF1_C_Upf1"/>
    <property type="match status" value="1"/>
</dbReference>
<keyword evidence="9" id="KW-0378">Hydrolase</keyword>